<feature type="region of interest" description="Disordered" evidence="1">
    <location>
        <begin position="1"/>
        <end position="31"/>
    </location>
</feature>
<sequence length="94" mass="11040">MSLFDDLPEPSARSDPVDSKQQENNLEPPKNELFERPCRRVRGRKCKMRTFALMICPLIFVLLRWLKCADYLILRCLMDMVDLGLRLLLPSVFI</sequence>
<keyword evidence="2" id="KW-0812">Transmembrane</keyword>
<comment type="caution">
    <text evidence="3">The sequence shown here is derived from an EMBL/GenBank/DDBJ whole genome shotgun (WGS) entry which is preliminary data.</text>
</comment>
<gene>
    <name evidence="3" type="ORF">PHET_09167</name>
</gene>
<dbReference type="Proteomes" id="UP000748531">
    <property type="component" value="Unassembled WGS sequence"/>
</dbReference>
<keyword evidence="4" id="KW-1185">Reference proteome</keyword>
<protein>
    <submittedName>
        <fullName evidence="3">Uncharacterized protein</fullName>
    </submittedName>
</protein>
<keyword evidence="2" id="KW-1133">Transmembrane helix</keyword>
<keyword evidence="2" id="KW-0472">Membrane</keyword>
<proteinExistence type="predicted"/>
<reference evidence="3" key="1">
    <citation type="submission" date="2019-05" db="EMBL/GenBank/DDBJ databases">
        <title>Annotation for the trematode Paragonimus heterotremus.</title>
        <authorList>
            <person name="Choi Y.-J."/>
        </authorList>
    </citation>
    <scope>NUCLEOTIDE SEQUENCE</scope>
    <source>
        <strain evidence="3">LC</strain>
    </source>
</reference>
<organism evidence="3 4">
    <name type="scientific">Paragonimus heterotremus</name>
    <dbReference type="NCBI Taxonomy" id="100268"/>
    <lineage>
        <taxon>Eukaryota</taxon>
        <taxon>Metazoa</taxon>
        <taxon>Spiralia</taxon>
        <taxon>Lophotrochozoa</taxon>
        <taxon>Platyhelminthes</taxon>
        <taxon>Trematoda</taxon>
        <taxon>Digenea</taxon>
        <taxon>Plagiorchiida</taxon>
        <taxon>Troglotremata</taxon>
        <taxon>Troglotrematidae</taxon>
        <taxon>Paragonimus</taxon>
    </lineage>
</organism>
<dbReference type="EMBL" id="LUCH01005694">
    <property type="protein sequence ID" value="KAF5397855.1"/>
    <property type="molecule type" value="Genomic_DNA"/>
</dbReference>
<evidence type="ECO:0000313" key="4">
    <source>
        <dbReference type="Proteomes" id="UP000748531"/>
    </source>
</evidence>
<name>A0A8J4WP06_9TREM</name>
<evidence type="ECO:0000256" key="2">
    <source>
        <dbReference type="SAM" id="Phobius"/>
    </source>
</evidence>
<evidence type="ECO:0000313" key="3">
    <source>
        <dbReference type="EMBL" id="KAF5397855.1"/>
    </source>
</evidence>
<accession>A0A8J4WP06</accession>
<dbReference type="AlphaFoldDB" id="A0A8J4WP06"/>
<feature type="transmembrane region" description="Helical" evidence="2">
    <location>
        <begin position="48"/>
        <end position="66"/>
    </location>
</feature>
<evidence type="ECO:0000256" key="1">
    <source>
        <dbReference type="SAM" id="MobiDB-lite"/>
    </source>
</evidence>